<dbReference type="RefSeq" id="WP_161857048.1">
    <property type="nucleotide sequence ID" value="NZ_CP047491.1"/>
</dbReference>
<keyword evidence="1 2" id="KW-0732">Signal</keyword>
<dbReference type="EMBL" id="JACHHR010000002">
    <property type="protein sequence ID" value="MBB5211550.1"/>
    <property type="molecule type" value="Genomic_DNA"/>
</dbReference>
<feature type="chain" id="PRO_5044645521" evidence="2">
    <location>
        <begin position="19"/>
        <end position="196"/>
    </location>
</feature>
<dbReference type="Proteomes" id="UP000563601">
    <property type="component" value="Unassembled WGS sequence"/>
</dbReference>
<accession>A0A6P1T7R6</accession>
<gene>
    <name evidence="5" type="ORF">GTQ55_01055</name>
    <name evidence="4" type="ORF">HNQ53_001768</name>
</gene>
<dbReference type="InterPro" id="IPR027385">
    <property type="entry name" value="Beta-barrel_OMP"/>
</dbReference>
<dbReference type="Gene3D" id="2.40.160.20">
    <property type="match status" value="1"/>
</dbReference>
<dbReference type="InterPro" id="IPR011250">
    <property type="entry name" value="OMP/PagP_B-barrel"/>
</dbReference>
<evidence type="ECO:0000313" key="5">
    <source>
        <dbReference type="EMBL" id="QHQ37710.1"/>
    </source>
</evidence>
<sequence>MKGLVFLLALFASSAALAQWNNPIDGYCNGEYHIVGTVGLGVGELQINDEQDFAGYASIGVTPDVGIWQVELRYTGFDDGSVSVDQWGIGAKVDFTVSCDVQCLYWMVGWNYGNFDVDTIEKRDVLYVIDDDIDDNYWNAGVGYRYKWTQDFDTSIEYNYNDVDARYRFYDAVADEDVRLNFGHLRTLTVNFSYRF</sequence>
<proteinExistence type="predicted"/>
<dbReference type="AlphaFoldDB" id="A0A6P1T7R6"/>
<evidence type="ECO:0000313" key="4">
    <source>
        <dbReference type="EMBL" id="MBB5211550.1"/>
    </source>
</evidence>
<protein>
    <submittedName>
        <fullName evidence="4">Opacity protein-like surface antigen</fullName>
    </submittedName>
    <submittedName>
        <fullName evidence="5">Outer membrane beta-barrel protein</fullName>
    </submittedName>
</protein>
<organism evidence="4 7">
    <name type="scientific">Microbulbifer hydrolyticus</name>
    <dbReference type="NCBI Taxonomy" id="48074"/>
    <lineage>
        <taxon>Bacteria</taxon>
        <taxon>Pseudomonadati</taxon>
        <taxon>Pseudomonadota</taxon>
        <taxon>Gammaproteobacteria</taxon>
        <taxon>Cellvibrionales</taxon>
        <taxon>Microbulbiferaceae</taxon>
        <taxon>Microbulbifer</taxon>
    </lineage>
</organism>
<dbReference type="Pfam" id="PF13505">
    <property type="entry name" value="OMP_b-brl"/>
    <property type="match status" value="1"/>
</dbReference>
<feature type="signal peptide" evidence="2">
    <location>
        <begin position="1"/>
        <end position="18"/>
    </location>
</feature>
<evidence type="ECO:0000313" key="6">
    <source>
        <dbReference type="Proteomes" id="UP000464675"/>
    </source>
</evidence>
<evidence type="ECO:0000256" key="1">
    <source>
        <dbReference type="ARBA" id="ARBA00022729"/>
    </source>
</evidence>
<feature type="domain" description="Outer membrane protein beta-barrel" evidence="3">
    <location>
        <begin position="5"/>
        <end position="196"/>
    </location>
</feature>
<dbReference type="Proteomes" id="UP000464675">
    <property type="component" value="Chromosome"/>
</dbReference>
<keyword evidence="6" id="KW-1185">Reference proteome</keyword>
<dbReference type="OrthoDB" id="5737441at2"/>
<reference evidence="5 6" key="1">
    <citation type="submission" date="2020-01" db="EMBL/GenBank/DDBJ databases">
        <title>The possibility of degradation of plastic by Microbulbifer hydrolyticus IRE-31.</title>
        <authorList>
            <person name="Liu L."/>
        </authorList>
    </citation>
    <scope>NUCLEOTIDE SEQUENCE [LARGE SCALE GENOMIC DNA]</scope>
    <source>
        <strain evidence="5 6">IRE-31</strain>
    </source>
</reference>
<reference evidence="4 7" key="2">
    <citation type="submission" date="2020-08" db="EMBL/GenBank/DDBJ databases">
        <title>Genomic Encyclopedia of Type Strains, Phase IV (KMG-IV): sequencing the most valuable type-strain genomes for metagenomic binning, comparative biology and taxonomic classification.</title>
        <authorList>
            <person name="Goeker M."/>
        </authorList>
    </citation>
    <scope>NUCLEOTIDE SEQUENCE [LARGE SCALE GENOMIC DNA]</scope>
    <source>
        <strain evidence="4 7">DSM 11525</strain>
    </source>
</reference>
<evidence type="ECO:0000259" key="3">
    <source>
        <dbReference type="Pfam" id="PF13505"/>
    </source>
</evidence>
<dbReference type="EMBL" id="CP047491">
    <property type="protein sequence ID" value="QHQ37710.1"/>
    <property type="molecule type" value="Genomic_DNA"/>
</dbReference>
<name>A0A6P1T7R6_9GAMM</name>
<evidence type="ECO:0000256" key="2">
    <source>
        <dbReference type="SAM" id="SignalP"/>
    </source>
</evidence>
<dbReference type="SUPFAM" id="SSF56925">
    <property type="entry name" value="OMPA-like"/>
    <property type="match status" value="1"/>
</dbReference>
<evidence type="ECO:0000313" key="7">
    <source>
        <dbReference type="Proteomes" id="UP000563601"/>
    </source>
</evidence>